<dbReference type="Proteomes" id="UP000326759">
    <property type="component" value="Unassembled WGS sequence"/>
</dbReference>
<dbReference type="PANTHER" id="PTHR31118">
    <property type="entry name" value="CYCLASE-LIKE PROTEIN 2"/>
    <property type="match status" value="1"/>
</dbReference>
<organism evidence="2 3">
    <name type="scientific">Armadillidium nasatum</name>
    <dbReference type="NCBI Taxonomy" id="96803"/>
    <lineage>
        <taxon>Eukaryota</taxon>
        <taxon>Metazoa</taxon>
        <taxon>Ecdysozoa</taxon>
        <taxon>Arthropoda</taxon>
        <taxon>Crustacea</taxon>
        <taxon>Multicrustacea</taxon>
        <taxon>Malacostraca</taxon>
        <taxon>Eumalacostraca</taxon>
        <taxon>Peracarida</taxon>
        <taxon>Isopoda</taxon>
        <taxon>Oniscidea</taxon>
        <taxon>Crinocheta</taxon>
        <taxon>Armadillidiidae</taxon>
        <taxon>Armadillidium</taxon>
    </lineage>
</organism>
<evidence type="ECO:0000313" key="3">
    <source>
        <dbReference type="Proteomes" id="UP000326759"/>
    </source>
</evidence>
<dbReference type="EMBL" id="SEYY01003192">
    <property type="protein sequence ID" value="KAB7504419.1"/>
    <property type="molecule type" value="Genomic_DNA"/>
</dbReference>
<dbReference type="SUPFAM" id="SSF102198">
    <property type="entry name" value="Putative cyclase"/>
    <property type="match status" value="1"/>
</dbReference>
<dbReference type="PANTHER" id="PTHR31118:SF12">
    <property type="entry name" value="CYCLASE-LIKE PROTEIN 2"/>
    <property type="match status" value="1"/>
</dbReference>
<gene>
    <name evidence="2" type="primary">kynB_0</name>
    <name evidence="2" type="ORF">Anas_08610</name>
</gene>
<dbReference type="InterPro" id="IPR037175">
    <property type="entry name" value="KFase_sf"/>
</dbReference>
<name>A0A5N5TE22_9CRUS</name>
<accession>A0A5N5TE22</accession>
<dbReference type="GO" id="GO:0019441">
    <property type="term" value="P:L-tryptophan catabolic process to kynurenine"/>
    <property type="evidence" value="ECO:0007669"/>
    <property type="project" value="InterPro"/>
</dbReference>
<dbReference type="Gene3D" id="3.50.30.50">
    <property type="entry name" value="Putative cyclase"/>
    <property type="match status" value="1"/>
</dbReference>
<dbReference type="AlphaFoldDB" id="A0A5N5TE22"/>
<proteinExistence type="inferred from homology"/>
<sequence length="234" mass="25988">MLLTKLCTPEHIGTHIDAPSHFSERGLTVDEIPLKNLMFVPAVVIDIRKKVKKNIIYQLTAKDVVEWVEEYGLFPNNSVVLVLTGWSSRYQDKVAYFGHASDPKKFIFPGVGVDAVQTILGYRNTSGINVVGIGLDTPSIDYGPSQIFRSHQEVAQANVYVLENLKNIESLQPKGMELMIVPLKLKGGSGSPCRVFARPQASDTSESDSNGCKEMKSNLLLPFILLIVILRLYR</sequence>
<comment type="similarity">
    <text evidence="1">Belongs to the Cyclase 1 superfamily.</text>
</comment>
<evidence type="ECO:0000313" key="2">
    <source>
        <dbReference type="EMBL" id="KAB7504419.1"/>
    </source>
</evidence>
<dbReference type="GO" id="GO:0004061">
    <property type="term" value="F:arylformamidase activity"/>
    <property type="evidence" value="ECO:0007669"/>
    <property type="project" value="InterPro"/>
</dbReference>
<reference evidence="2 3" key="1">
    <citation type="journal article" date="2019" name="PLoS Biol.">
        <title>Sex chromosomes control vertical transmission of feminizing Wolbachia symbionts in an isopod.</title>
        <authorList>
            <person name="Becking T."/>
            <person name="Chebbi M.A."/>
            <person name="Giraud I."/>
            <person name="Moumen B."/>
            <person name="Laverre T."/>
            <person name="Caubet Y."/>
            <person name="Peccoud J."/>
            <person name="Gilbert C."/>
            <person name="Cordaux R."/>
        </authorList>
    </citation>
    <scope>NUCLEOTIDE SEQUENCE [LARGE SCALE GENOMIC DNA]</scope>
    <source>
        <strain evidence="2">ANa2</strain>
        <tissue evidence="2">Whole body excluding digestive tract and cuticle</tissue>
    </source>
</reference>
<dbReference type="InterPro" id="IPR007325">
    <property type="entry name" value="KFase/CYL"/>
</dbReference>
<keyword evidence="3" id="KW-1185">Reference proteome</keyword>
<comment type="caution">
    <text evidence="2">The sequence shown here is derived from an EMBL/GenBank/DDBJ whole genome shotgun (WGS) entry which is preliminary data.</text>
</comment>
<dbReference type="OrthoDB" id="7108654at2759"/>
<protein>
    <submittedName>
        <fullName evidence="2">Kynurenine formamidase</fullName>
    </submittedName>
</protein>
<evidence type="ECO:0000256" key="1">
    <source>
        <dbReference type="ARBA" id="ARBA00007865"/>
    </source>
</evidence>
<dbReference type="Pfam" id="PF04199">
    <property type="entry name" value="Cyclase"/>
    <property type="match status" value="1"/>
</dbReference>